<evidence type="ECO:0000313" key="1">
    <source>
        <dbReference type="EMBL" id="CAD6994112.1"/>
    </source>
</evidence>
<sequence length="161" mass="18625">MNSLLEAFIKDFEENGPGSVGPDLDKGSKLMDQYGAKLNKYEERRVELSNAEKLFDMPMADYNDFSRIKSDYEGMILVYKLYKSYKTGREVWSKTLWADLDPQILTDGIESYMKEFRKLPKQSHNLGSNNKKLTLASSLQLIFDSLTPYFAKLYFGLFLIN</sequence>
<dbReference type="GO" id="GO:0051959">
    <property type="term" value="F:dynein light intermediate chain binding"/>
    <property type="evidence" value="ECO:0007669"/>
    <property type="project" value="InterPro"/>
</dbReference>
<dbReference type="EMBL" id="CAJHJT010000001">
    <property type="protein sequence ID" value="CAD6994112.1"/>
    <property type="molecule type" value="Genomic_DNA"/>
</dbReference>
<reference evidence="1" key="1">
    <citation type="submission" date="2020-11" db="EMBL/GenBank/DDBJ databases">
        <authorList>
            <person name="Whitehead M."/>
        </authorList>
    </citation>
    <scope>NUCLEOTIDE SEQUENCE</scope>
    <source>
        <strain evidence="1">EGII</strain>
    </source>
</reference>
<dbReference type="PANTHER" id="PTHR22878:SF63">
    <property type="entry name" value="DYNEIN AXONEMAL HEAVY CHAIN 10"/>
    <property type="match status" value="1"/>
</dbReference>
<organism evidence="1 2">
    <name type="scientific">Ceratitis capitata</name>
    <name type="common">Mediterranean fruit fly</name>
    <name type="synonym">Tephritis capitata</name>
    <dbReference type="NCBI Taxonomy" id="7213"/>
    <lineage>
        <taxon>Eukaryota</taxon>
        <taxon>Metazoa</taxon>
        <taxon>Ecdysozoa</taxon>
        <taxon>Arthropoda</taxon>
        <taxon>Hexapoda</taxon>
        <taxon>Insecta</taxon>
        <taxon>Pterygota</taxon>
        <taxon>Neoptera</taxon>
        <taxon>Endopterygota</taxon>
        <taxon>Diptera</taxon>
        <taxon>Brachycera</taxon>
        <taxon>Muscomorpha</taxon>
        <taxon>Tephritoidea</taxon>
        <taxon>Tephritidae</taxon>
        <taxon>Ceratitis</taxon>
        <taxon>Ceratitis</taxon>
    </lineage>
</organism>
<keyword evidence="2" id="KW-1185">Reference proteome</keyword>
<comment type="caution">
    <text evidence="1">The sequence shown here is derived from an EMBL/GenBank/DDBJ whole genome shotgun (WGS) entry which is preliminary data.</text>
</comment>
<dbReference type="PANTHER" id="PTHR22878">
    <property type="entry name" value="DYNEIN HEAVY CHAIN 6, AXONEMAL-LIKE-RELATED"/>
    <property type="match status" value="1"/>
</dbReference>
<dbReference type="GO" id="GO:0030286">
    <property type="term" value="C:dynein complex"/>
    <property type="evidence" value="ECO:0007669"/>
    <property type="project" value="InterPro"/>
</dbReference>
<dbReference type="InterPro" id="IPR026983">
    <property type="entry name" value="DHC"/>
</dbReference>
<dbReference type="OrthoDB" id="64868at2759"/>
<dbReference type="GO" id="GO:0045505">
    <property type="term" value="F:dynein intermediate chain binding"/>
    <property type="evidence" value="ECO:0007669"/>
    <property type="project" value="InterPro"/>
</dbReference>
<proteinExistence type="predicted"/>
<accession>A0A811U4L3</accession>
<dbReference type="GO" id="GO:0007018">
    <property type="term" value="P:microtubule-based movement"/>
    <property type="evidence" value="ECO:0007669"/>
    <property type="project" value="InterPro"/>
</dbReference>
<gene>
    <name evidence="1" type="ORF">CCAP1982_LOCUS2881</name>
</gene>
<protein>
    <submittedName>
        <fullName evidence="1">(Mediterranean fruit fly) hypothetical protein</fullName>
    </submittedName>
</protein>
<evidence type="ECO:0000313" key="2">
    <source>
        <dbReference type="Proteomes" id="UP000606786"/>
    </source>
</evidence>
<dbReference type="AlphaFoldDB" id="A0A811U4L3"/>
<name>A0A811U4L3_CERCA</name>
<dbReference type="Proteomes" id="UP000606786">
    <property type="component" value="Unassembled WGS sequence"/>
</dbReference>